<dbReference type="Proteomes" id="UP000244223">
    <property type="component" value="Unassembled WGS sequence"/>
</dbReference>
<sequence>MSEELKLGIQVLQFVCMFGLALYTFISNRRVAKDTELQEVKHRVTVVEERVRNIPTHQTVAEMMGEIKAVRAELKGIHVQLERLEVDVNRVNDYLLNNK</sequence>
<comment type="caution">
    <text evidence="2">The sequence shown here is derived from an EMBL/GenBank/DDBJ whole genome shotgun (WGS) entry which is preliminary data.</text>
</comment>
<keyword evidence="1" id="KW-0472">Membrane</keyword>
<evidence type="ECO:0000313" key="3">
    <source>
        <dbReference type="Proteomes" id="UP000244223"/>
    </source>
</evidence>
<dbReference type="AlphaFoldDB" id="A0A2T5J3Y1"/>
<keyword evidence="1" id="KW-1133">Transmembrane helix</keyword>
<evidence type="ECO:0000256" key="1">
    <source>
        <dbReference type="SAM" id="Phobius"/>
    </source>
</evidence>
<keyword evidence="1" id="KW-0812">Transmembrane</keyword>
<dbReference type="RefSeq" id="WP_107864272.1">
    <property type="nucleotide sequence ID" value="NZ_QAON01000001.1"/>
</dbReference>
<name>A0A2T5J3Y1_9GAMM</name>
<reference evidence="2 3" key="1">
    <citation type="submission" date="2018-04" db="EMBL/GenBank/DDBJ databases">
        <title>Genomic Encyclopedia of Archaeal and Bacterial Type Strains, Phase II (KMG-II): from individual species to whole genera.</title>
        <authorList>
            <person name="Goeker M."/>
        </authorList>
    </citation>
    <scope>NUCLEOTIDE SEQUENCE [LARGE SCALE GENOMIC DNA]</scope>
    <source>
        <strain evidence="2 3">DSM 5822</strain>
    </source>
</reference>
<dbReference type="EMBL" id="QAON01000001">
    <property type="protein sequence ID" value="PTQ91258.1"/>
    <property type="molecule type" value="Genomic_DNA"/>
</dbReference>
<dbReference type="OrthoDB" id="6905585at2"/>
<feature type="transmembrane region" description="Helical" evidence="1">
    <location>
        <begin position="7"/>
        <end position="26"/>
    </location>
</feature>
<evidence type="ECO:0000313" key="2">
    <source>
        <dbReference type="EMBL" id="PTQ91258.1"/>
    </source>
</evidence>
<gene>
    <name evidence="2" type="ORF">C8N29_101331</name>
</gene>
<proteinExistence type="predicted"/>
<keyword evidence="3" id="KW-1185">Reference proteome</keyword>
<dbReference type="InterPro" id="IPR020269">
    <property type="entry name" value="Phage_Mu_Releasin"/>
</dbReference>
<protein>
    <submittedName>
        <fullName evidence="2">Uncharacterized protein DUF2730</fullName>
    </submittedName>
</protein>
<accession>A0A2T5J3Y1</accession>
<dbReference type="Pfam" id="PF10805">
    <property type="entry name" value="DUF2730"/>
    <property type="match status" value="1"/>
</dbReference>
<organism evidence="2 3">
    <name type="scientific">Agitococcus lubricus</name>
    <dbReference type="NCBI Taxonomy" id="1077255"/>
    <lineage>
        <taxon>Bacteria</taxon>
        <taxon>Pseudomonadati</taxon>
        <taxon>Pseudomonadota</taxon>
        <taxon>Gammaproteobacteria</taxon>
        <taxon>Moraxellales</taxon>
        <taxon>Moraxellaceae</taxon>
        <taxon>Agitococcus</taxon>
    </lineage>
</organism>